<organism evidence="5">
    <name type="scientific">Caldithrix abyssi</name>
    <dbReference type="NCBI Taxonomy" id="187145"/>
    <lineage>
        <taxon>Bacteria</taxon>
        <taxon>Pseudomonadati</taxon>
        <taxon>Calditrichota</taxon>
        <taxon>Calditrichia</taxon>
        <taxon>Calditrichales</taxon>
        <taxon>Calditrichaceae</taxon>
        <taxon>Caldithrix</taxon>
    </lineage>
</organism>
<dbReference type="PANTHER" id="PTHR43833">
    <property type="entry name" value="POTASSIUM CHANNEL PROTEIN 2-RELATED-RELATED"/>
    <property type="match status" value="1"/>
</dbReference>
<sequence length="521" mass="57551">MSEKPFKYLPDSPLNLLLKKTSRRNALLLLNLLAFTTLLIILYAILFQFVAAYEGDKYDWFTGIYWTLEIMSTLGTGDIVFTSGLGRFFTVLVLLTGVGFILVIIPFVFLQLFQSTARVPREIARAVEGHVIITQLDEISMLLVEKFRDFGQEYVLLCEQLEKAQLLIDEGYRVIHGSLNNPRTYEASNVHRAALVVLTGNDERNTALLHAIRHTGSGVPVISTALNIQSGSILRQAGATRVLTVEEMLGETMARRVSGGDALAHLVGRIDNLIIAEATMAGTPLVGKTLREINLRALTGLTVVGIWEKGRFQMARADSVISPQSAVVLAGSRDQIQAYNEMFCIYNTKSKPVLIIGAGVVGRATADFLERRSIECKLLELDNLKVKSKRIVQGDARDLNTLIDFGLEEAPTIVLTTRDDNRNIYLTTLIRKTNPHIQIISRATEEASTLLLHRAGADFVISYASIGATSIFNFLKGGDILMVTEGVDVFRVRVPDDLAGRTIAETTIRKEFGLSIIGINR</sequence>
<dbReference type="PROSITE" id="PS51202">
    <property type="entry name" value="RCK_C"/>
    <property type="match status" value="1"/>
</dbReference>
<dbReference type="Gene3D" id="3.40.50.720">
    <property type="entry name" value="NAD(P)-binding Rossmann-like Domain"/>
    <property type="match status" value="2"/>
</dbReference>
<keyword evidence="2" id="KW-1133">Transmembrane helix</keyword>
<dbReference type="InterPro" id="IPR006037">
    <property type="entry name" value="RCK_C"/>
</dbReference>
<evidence type="ECO:0000256" key="2">
    <source>
        <dbReference type="SAM" id="Phobius"/>
    </source>
</evidence>
<dbReference type="GO" id="GO:0006813">
    <property type="term" value="P:potassium ion transport"/>
    <property type="evidence" value="ECO:0007669"/>
    <property type="project" value="InterPro"/>
</dbReference>
<dbReference type="InterPro" id="IPR050721">
    <property type="entry name" value="Trk_Ktr_HKT_K-transport"/>
</dbReference>
<keyword evidence="5" id="KW-0813">Transport</keyword>
<dbReference type="PANTHER" id="PTHR43833:SF13">
    <property type="entry name" value="POTASSIUM CHANNEL PROTEIN 2-RELATED"/>
    <property type="match status" value="1"/>
</dbReference>
<evidence type="ECO:0000313" key="5">
    <source>
        <dbReference type="EMBL" id="HED09311.1"/>
    </source>
</evidence>
<feature type="domain" description="RCK N-terminal" evidence="3">
    <location>
        <begin position="350"/>
        <end position="461"/>
    </location>
</feature>
<feature type="transmembrane region" description="Helical" evidence="2">
    <location>
        <begin position="63"/>
        <end position="81"/>
    </location>
</feature>
<dbReference type="SUPFAM" id="SSF116726">
    <property type="entry name" value="TrkA C-terminal domain-like"/>
    <property type="match status" value="1"/>
</dbReference>
<evidence type="ECO:0000259" key="3">
    <source>
        <dbReference type="PROSITE" id="PS51201"/>
    </source>
</evidence>
<feature type="transmembrane region" description="Helical" evidence="2">
    <location>
        <begin position="26"/>
        <end position="51"/>
    </location>
</feature>
<protein>
    <submittedName>
        <fullName evidence="5">Potassium channel protein</fullName>
    </submittedName>
</protein>
<dbReference type="GO" id="GO:0005886">
    <property type="term" value="C:plasma membrane"/>
    <property type="evidence" value="ECO:0007669"/>
    <property type="project" value="UniProtKB-SubCell"/>
</dbReference>
<dbReference type="SUPFAM" id="SSF51735">
    <property type="entry name" value="NAD(P)-binding Rossmann-fold domains"/>
    <property type="match status" value="2"/>
</dbReference>
<keyword evidence="5" id="KW-0406">Ion transport</keyword>
<dbReference type="Proteomes" id="UP000886005">
    <property type="component" value="Unassembled WGS sequence"/>
</dbReference>
<dbReference type="InterPro" id="IPR013099">
    <property type="entry name" value="K_chnl_dom"/>
</dbReference>
<dbReference type="Pfam" id="PF02080">
    <property type="entry name" value="TrkA_C"/>
    <property type="match status" value="1"/>
</dbReference>
<dbReference type="Gene3D" id="1.10.287.70">
    <property type="match status" value="1"/>
</dbReference>
<keyword evidence="5" id="KW-0407">Ion channel</keyword>
<accession>A0A7V1LJV4</accession>
<dbReference type="EMBL" id="DRLD01000036">
    <property type="protein sequence ID" value="HED09311.1"/>
    <property type="molecule type" value="Genomic_DNA"/>
</dbReference>
<keyword evidence="2" id="KW-0812">Transmembrane</keyword>
<dbReference type="Pfam" id="PF02254">
    <property type="entry name" value="TrkA_N"/>
    <property type="match status" value="2"/>
</dbReference>
<evidence type="ECO:0000256" key="1">
    <source>
        <dbReference type="ARBA" id="ARBA00004651"/>
    </source>
</evidence>
<dbReference type="Gene3D" id="3.30.70.1450">
    <property type="entry name" value="Regulator of K+ conductance, C-terminal domain"/>
    <property type="match status" value="2"/>
</dbReference>
<dbReference type="SUPFAM" id="SSF81324">
    <property type="entry name" value="Voltage-gated potassium channels"/>
    <property type="match status" value="1"/>
</dbReference>
<comment type="caution">
    <text evidence="5">The sequence shown here is derived from an EMBL/GenBank/DDBJ whole genome shotgun (WGS) entry which is preliminary data.</text>
</comment>
<dbReference type="InterPro" id="IPR003148">
    <property type="entry name" value="RCK_N"/>
</dbReference>
<dbReference type="PROSITE" id="PS51201">
    <property type="entry name" value="RCK_N"/>
    <property type="match status" value="1"/>
</dbReference>
<comment type="subcellular location">
    <subcellularLocation>
        <location evidence="1">Cell membrane</location>
        <topology evidence="1">Multi-pass membrane protein</topology>
    </subcellularLocation>
</comment>
<keyword evidence="2" id="KW-0472">Membrane</keyword>
<evidence type="ECO:0000259" key="4">
    <source>
        <dbReference type="PROSITE" id="PS51202"/>
    </source>
</evidence>
<feature type="domain" description="RCK C-terminal" evidence="4">
    <location>
        <begin position="261"/>
        <end position="345"/>
    </location>
</feature>
<gene>
    <name evidence="5" type="ORF">ENJ10_01350</name>
</gene>
<feature type="non-terminal residue" evidence="5">
    <location>
        <position position="521"/>
    </location>
</feature>
<feature type="transmembrane region" description="Helical" evidence="2">
    <location>
        <begin position="88"/>
        <end position="113"/>
    </location>
</feature>
<name>A0A7V1LJV4_CALAY</name>
<reference evidence="5" key="1">
    <citation type="journal article" date="2020" name="mSystems">
        <title>Genome- and Community-Level Interaction Insights into Carbon Utilization and Element Cycling Functions of Hydrothermarchaeota in Hydrothermal Sediment.</title>
        <authorList>
            <person name="Zhou Z."/>
            <person name="Liu Y."/>
            <person name="Xu W."/>
            <person name="Pan J."/>
            <person name="Luo Z.H."/>
            <person name="Li M."/>
        </authorList>
    </citation>
    <scope>NUCLEOTIDE SEQUENCE [LARGE SCALE GENOMIC DNA]</scope>
    <source>
        <strain evidence="5">HyVt-456</strain>
    </source>
</reference>
<dbReference type="InterPro" id="IPR036291">
    <property type="entry name" value="NAD(P)-bd_dom_sf"/>
</dbReference>
<dbReference type="Pfam" id="PF07885">
    <property type="entry name" value="Ion_trans_2"/>
    <property type="match status" value="1"/>
</dbReference>
<dbReference type="GO" id="GO:0008324">
    <property type="term" value="F:monoatomic cation transmembrane transporter activity"/>
    <property type="evidence" value="ECO:0007669"/>
    <property type="project" value="InterPro"/>
</dbReference>
<dbReference type="InterPro" id="IPR036721">
    <property type="entry name" value="RCK_C_sf"/>
</dbReference>
<dbReference type="AlphaFoldDB" id="A0A7V1LJV4"/>
<proteinExistence type="predicted"/>